<dbReference type="SUPFAM" id="SSF52540">
    <property type="entry name" value="P-loop containing nucleoside triphosphate hydrolases"/>
    <property type="match status" value="1"/>
</dbReference>
<dbReference type="InterPro" id="IPR027417">
    <property type="entry name" value="P-loop_NTPase"/>
</dbReference>
<evidence type="ECO:0000313" key="2">
    <source>
        <dbReference type="EMBL" id="PPK90793.1"/>
    </source>
</evidence>
<reference evidence="2 3" key="1">
    <citation type="submission" date="2018-02" db="EMBL/GenBank/DDBJ databases">
        <title>Genomic Encyclopedia of Archaeal and Bacterial Type Strains, Phase II (KMG-II): from individual species to whole genera.</title>
        <authorList>
            <person name="Goeker M."/>
        </authorList>
    </citation>
    <scope>NUCLEOTIDE SEQUENCE [LARGE SCALE GENOMIC DNA]</scope>
    <source>
        <strain evidence="2 3">DSM 22857</strain>
    </source>
</reference>
<protein>
    <recommendedName>
        <fullName evidence="1">Helicase C-terminal domain-containing protein</fullName>
    </recommendedName>
</protein>
<organism evidence="2 3">
    <name type="scientific">Kineococcus xinjiangensis</name>
    <dbReference type="NCBI Taxonomy" id="512762"/>
    <lineage>
        <taxon>Bacteria</taxon>
        <taxon>Bacillati</taxon>
        <taxon>Actinomycetota</taxon>
        <taxon>Actinomycetes</taxon>
        <taxon>Kineosporiales</taxon>
        <taxon>Kineosporiaceae</taxon>
        <taxon>Kineococcus</taxon>
    </lineage>
</organism>
<accession>A0A2S6IC35</accession>
<dbReference type="Pfam" id="PF00271">
    <property type="entry name" value="Helicase_C"/>
    <property type="match status" value="1"/>
</dbReference>
<comment type="caution">
    <text evidence="2">The sequence shown here is derived from an EMBL/GenBank/DDBJ whole genome shotgun (WGS) entry which is preliminary data.</text>
</comment>
<evidence type="ECO:0000313" key="3">
    <source>
        <dbReference type="Proteomes" id="UP000239485"/>
    </source>
</evidence>
<dbReference type="Proteomes" id="UP000239485">
    <property type="component" value="Unassembled WGS sequence"/>
</dbReference>
<name>A0A2S6IC35_9ACTN</name>
<evidence type="ECO:0000259" key="1">
    <source>
        <dbReference type="Pfam" id="PF00271"/>
    </source>
</evidence>
<dbReference type="EMBL" id="PTJD01000024">
    <property type="protein sequence ID" value="PPK90793.1"/>
    <property type="molecule type" value="Genomic_DNA"/>
</dbReference>
<feature type="domain" description="Helicase C-terminal" evidence="1">
    <location>
        <begin position="67"/>
        <end position="170"/>
    </location>
</feature>
<dbReference type="AlphaFoldDB" id="A0A2S6IC35"/>
<dbReference type="Gene3D" id="3.40.50.300">
    <property type="entry name" value="P-loop containing nucleotide triphosphate hydrolases"/>
    <property type="match status" value="1"/>
</dbReference>
<sequence length="245" mass="26939">MEALGRILVYLMMAAVSPALLAVGTTKYEPLSYQVPPLVVPDGTPLAALMKDLPSYEMSPKYREALAIVADNAAKGRKTLIWSSFIRSITTLQRILGSFSPAVVHGGTQDRDGEIRRFRNDSDCMVLISNPATLGEGISLHHHCHDAVYIDRDFAAGRFLQSLDRIHRLGLAADVETRITVLSSEETIDEVVTQRLNDKLQFMGRILDDPAVRELADLQDEDSIGEGLDARDLQALMGHLRGNSA</sequence>
<gene>
    <name evidence="2" type="ORF">CLV92_12419</name>
</gene>
<proteinExistence type="predicted"/>
<dbReference type="InterPro" id="IPR001650">
    <property type="entry name" value="Helicase_C-like"/>
</dbReference>
<keyword evidence="3" id="KW-1185">Reference proteome</keyword>